<evidence type="ECO:0000313" key="3">
    <source>
        <dbReference type="Proteomes" id="UP001626537"/>
    </source>
</evidence>
<protein>
    <submittedName>
        <fullName evidence="2">Uncharacterized protein</fullName>
    </submittedName>
</protein>
<reference evidence="2 3" key="1">
    <citation type="submission" date="2023-10" db="EMBL/GenBank/DDBJ databases">
        <title>Two novel species belonging to the OM43/NOR5 clade.</title>
        <authorList>
            <person name="Park M."/>
        </authorList>
    </citation>
    <scope>NUCLEOTIDE SEQUENCE [LARGE SCALE GENOMIC DNA]</scope>
    <source>
        <strain evidence="2 3">IMCC43200</strain>
    </source>
</reference>
<feature type="chain" id="PRO_5047352800" evidence="1">
    <location>
        <begin position="28"/>
        <end position="252"/>
    </location>
</feature>
<gene>
    <name evidence="2" type="ORF">R0135_13645</name>
</gene>
<name>A0ABZ0I3Z1_9GAMM</name>
<dbReference type="Proteomes" id="UP001626537">
    <property type="component" value="Chromosome"/>
</dbReference>
<proteinExistence type="predicted"/>
<sequence length="252" mass="27926">MKNVQNRLATRFATLSFALCVSAGAAAQGNDDLQWSVTPYLWASTTELDLSFRDTSISPEAISFRDLVDTLDAAFMVQTEVGRGNWSAFGDLTYIKTSSSDRRDQLAIDINSTQVFLDAAVAYWPQGVGTSLNVFGGLRHSGFDNDFGFTAINTDRPTTVRSSDKAYYDVLLGVRYQKPVSERWQLRTYADYAFGDSDGVFVVRGSFAYAFGKSRQNHALVGYQYKEAEFTDGDLTNAFSYYGPVAGIEFSF</sequence>
<dbReference type="RefSeq" id="WP_407347463.1">
    <property type="nucleotide sequence ID" value="NZ_CP136864.1"/>
</dbReference>
<keyword evidence="3" id="KW-1185">Reference proteome</keyword>
<accession>A0ABZ0I3Z1</accession>
<dbReference type="EMBL" id="CP136864">
    <property type="protein sequence ID" value="WOJ92821.1"/>
    <property type="molecule type" value="Genomic_DNA"/>
</dbReference>
<evidence type="ECO:0000313" key="2">
    <source>
        <dbReference type="EMBL" id="WOJ92821.1"/>
    </source>
</evidence>
<organism evidence="2 3">
    <name type="scientific">Congregibacter variabilis</name>
    <dbReference type="NCBI Taxonomy" id="3081200"/>
    <lineage>
        <taxon>Bacteria</taxon>
        <taxon>Pseudomonadati</taxon>
        <taxon>Pseudomonadota</taxon>
        <taxon>Gammaproteobacteria</taxon>
        <taxon>Cellvibrionales</taxon>
        <taxon>Halieaceae</taxon>
        <taxon>Congregibacter</taxon>
    </lineage>
</organism>
<feature type="signal peptide" evidence="1">
    <location>
        <begin position="1"/>
        <end position="27"/>
    </location>
</feature>
<keyword evidence="1" id="KW-0732">Signal</keyword>
<evidence type="ECO:0000256" key="1">
    <source>
        <dbReference type="SAM" id="SignalP"/>
    </source>
</evidence>